<organism evidence="9 10">
    <name type="scientific">Ancylobacter polymorphus</name>
    <dbReference type="NCBI Taxonomy" id="223390"/>
    <lineage>
        <taxon>Bacteria</taxon>
        <taxon>Pseudomonadati</taxon>
        <taxon>Pseudomonadota</taxon>
        <taxon>Alphaproteobacteria</taxon>
        <taxon>Hyphomicrobiales</taxon>
        <taxon>Xanthobacteraceae</taxon>
        <taxon>Ancylobacter</taxon>
    </lineage>
</organism>
<dbReference type="PANTHER" id="PTHR30151">
    <property type="entry name" value="ALKANE SULFONATE ABC TRANSPORTER-RELATED, MEMBRANE SUBUNIT"/>
    <property type="match status" value="1"/>
</dbReference>
<proteinExistence type="inferred from homology"/>
<evidence type="ECO:0000256" key="4">
    <source>
        <dbReference type="ARBA" id="ARBA00022692"/>
    </source>
</evidence>
<evidence type="ECO:0000256" key="6">
    <source>
        <dbReference type="ARBA" id="ARBA00023136"/>
    </source>
</evidence>
<keyword evidence="3" id="KW-1003">Cell membrane</keyword>
<dbReference type="PROSITE" id="PS50928">
    <property type="entry name" value="ABC_TM1"/>
    <property type="match status" value="1"/>
</dbReference>
<evidence type="ECO:0000259" key="8">
    <source>
        <dbReference type="PROSITE" id="PS50928"/>
    </source>
</evidence>
<protein>
    <submittedName>
        <fullName evidence="9">ABC-type nitrate/sulfonate/bicarbonate transport system permease component</fullName>
    </submittedName>
</protein>
<feature type="transmembrane region" description="Helical" evidence="7">
    <location>
        <begin position="146"/>
        <end position="165"/>
    </location>
</feature>
<comment type="similarity">
    <text evidence="7">Belongs to the binding-protein-dependent transport system permease family.</text>
</comment>
<evidence type="ECO:0000256" key="3">
    <source>
        <dbReference type="ARBA" id="ARBA00022475"/>
    </source>
</evidence>
<feature type="transmembrane region" description="Helical" evidence="7">
    <location>
        <begin position="185"/>
        <end position="203"/>
    </location>
</feature>
<dbReference type="SUPFAM" id="SSF161098">
    <property type="entry name" value="MetI-like"/>
    <property type="match status" value="1"/>
</dbReference>
<dbReference type="InterPro" id="IPR035906">
    <property type="entry name" value="MetI-like_sf"/>
</dbReference>
<dbReference type="PANTHER" id="PTHR30151:SF0">
    <property type="entry name" value="ABC TRANSPORTER PERMEASE PROTEIN MJ0413-RELATED"/>
    <property type="match status" value="1"/>
</dbReference>
<feature type="transmembrane region" description="Helical" evidence="7">
    <location>
        <begin position="84"/>
        <end position="106"/>
    </location>
</feature>
<comment type="caution">
    <text evidence="9">The sequence shown here is derived from an EMBL/GenBank/DDBJ whole genome shotgun (WGS) entry which is preliminary data.</text>
</comment>
<dbReference type="InterPro" id="IPR000515">
    <property type="entry name" value="MetI-like"/>
</dbReference>
<keyword evidence="5 7" id="KW-1133">Transmembrane helix</keyword>
<keyword evidence="2 7" id="KW-0813">Transport</keyword>
<evidence type="ECO:0000256" key="1">
    <source>
        <dbReference type="ARBA" id="ARBA00004651"/>
    </source>
</evidence>
<keyword evidence="10" id="KW-1185">Reference proteome</keyword>
<name>A0ABU0BGI0_9HYPH</name>
<evidence type="ECO:0000256" key="7">
    <source>
        <dbReference type="RuleBase" id="RU363032"/>
    </source>
</evidence>
<sequence>MLRESYLACERGILGALAMAVFLVAWEGLARGWWADLLQPALGTAANVLRIRPIFLASPSAIAEMAFQMYFVTGEIWPHLGLSAFEFVVGFLIAASIGIPLGLVAGRYRLLSYAVEPLLAALNATPQVALLPLVVLWMGTGLPARIFIIVLLMIVPILINSHAAVRTIDPKWLRLARSFSASEWRLFRTIVLPAAVPFLLAGVRLAIGRGMIGIVVGEIYGSAVGVGVMINQAGSTFQTTRVFVGILTIVVAGLVLSEVVRRIERRVEVWRPSTSADS</sequence>
<evidence type="ECO:0000313" key="10">
    <source>
        <dbReference type="Proteomes" id="UP001224682"/>
    </source>
</evidence>
<reference evidence="9 10" key="1">
    <citation type="submission" date="2023-07" db="EMBL/GenBank/DDBJ databases">
        <title>Genomic Encyclopedia of Type Strains, Phase IV (KMG-IV): sequencing the most valuable type-strain genomes for metagenomic binning, comparative biology and taxonomic classification.</title>
        <authorList>
            <person name="Goeker M."/>
        </authorList>
    </citation>
    <scope>NUCLEOTIDE SEQUENCE [LARGE SCALE GENOMIC DNA]</scope>
    <source>
        <strain evidence="9 10">DSM 2457</strain>
    </source>
</reference>
<dbReference type="Pfam" id="PF00528">
    <property type="entry name" value="BPD_transp_1"/>
    <property type="match status" value="1"/>
</dbReference>
<dbReference type="Gene3D" id="1.10.3720.10">
    <property type="entry name" value="MetI-like"/>
    <property type="match status" value="1"/>
</dbReference>
<feature type="transmembrane region" description="Helical" evidence="7">
    <location>
        <begin position="12"/>
        <end position="34"/>
    </location>
</feature>
<gene>
    <name evidence="9" type="ORF">J2S75_004003</name>
</gene>
<evidence type="ECO:0000256" key="5">
    <source>
        <dbReference type="ARBA" id="ARBA00022989"/>
    </source>
</evidence>
<evidence type="ECO:0000256" key="2">
    <source>
        <dbReference type="ARBA" id="ARBA00022448"/>
    </source>
</evidence>
<dbReference type="Proteomes" id="UP001224682">
    <property type="component" value="Unassembled WGS sequence"/>
</dbReference>
<dbReference type="CDD" id="cd06261">
    <property type="entry name" value="TM_PBP2"/>
    <property type="match status" value="1"/>
</dbReference>
<dbReference type="EMBL" id="JAUSUI010000010">
    <property type="protein sequence ID" value="MDQ0304953.1"/>
    <property type="molecule type" value="Genomic_DNA"/>
</dbReference>
<keyword evidence="6 7" id="KW-0472">Membrane</keyword>
<keyword evidence="4 7" id="KW-0812">Transmembrane</keyword>
<feature type="transmembrane region" description="Helical" evidence="7">
    <location>
        <begin position="242"/>
        <end position="260"/>
    </location>
</feature>
<evidence type="ECO:0000313" key="9">
    <source>
        <dbReference type="EMBL" id="MDQ0304953.1"/>
    </source>
</evidence>
<comment type="subcellular location">
    <subcellularLocation>
        <location evidence="1 7">Cell membrane</location>
        <topology evidence="1 7">Multi-pass membrane protein</topology>
    </subcellularLocation>
</comment>
<accession>A0ABU0BGI0</accession>
<feature type="transmembrane region" description="Helical" evidence="7">
    <location>
        <begin position="118"/>
        <end position="139"/>
    </location>
</feature>
<dbReference type="RefSeq" id="WP_307022546.1">
    <property type="nucleotide sequence ID" value="NZ_JAUSUI010000010.1"/>
</dbReference>
<feature type="domain" description="ABC transmembrane type-1" evidence="8">
    <location>
        <begin position="80"/>
        <end position="260"/>
    </location>
</feature>